<name>A0A377JV56_9HELI</name>
<dbReference type="EMBL" id="UGHX01000001">
    <property type="protein sequence ID" value="STP11155.1"/>
    <property type="molecule type" value="Genomic_DNA"/>
</dbReference>
<sequence>MATIGELMLLWDIRDELKRANDLVEEEVLRRSEKELRESEEEARDKMQKWKNETIEKMKREGYQLFIALKDEGSKPIYPHIASVQEAEMLKNNEVKLCVLFQKYEPVWEVLRWTDETREEAQNPSYIRKIEKLLEVSKEADKRVYVIGDGWLV</sequence>
<reference evidence="1 2" key="1">
    <citation type="submission" date="2018-06" db="EMBL/GenBank/DDBJ databases">
        <authorList>
            <consortium name="Pathogen Informatics"/>
            <person name="Doyle S."/>
        </authorList>
    </citation>
    <scope>NUCLEOTIDE SEQUENCE [LARGE SCALE GENOMIC DNA]</scope>
    <source>
        <strain evidence="1 2">NCTC12219</strain>
    </source>
</reference>
<protein>
    <submittedName>
        <fullName evidence="1">Uncharacterized protein</fullName>
    </submittedName>
</protein>
<dbReference type="AlphaFoldDB" id="A0A377JV56"/>
<evidence type="ECO:0000313" key="2">
    <source>
        <dbReference type="Proteomes" id="UP000255103"/>
    </source>
</evidence>
<accession>A0A377JV56</accession>
<gene>
    <name evidence="1" type="ORF">NCTC12219_01038</name>
</gene>
<dbReference type="Proteomes" id="UP000255103">
    <property type="component" value="Unassembled WGS sequence"/>
</dbReference>
<proteinExistence type="predicted"/>
<dbReference type="RefSeq" id="WP_115721829.1">
    <property type="nucleotide sequence ID" value="NZ_UGHX01000001.1"/>
</dbReference>
<organism evidence="1 2">
    <name type="scientific">Helicobacter cinaedi</name>
    <dbReference type="NCBI Taxonomy" id="213"/>
    <lineage>
        <taxon>Bacteria</taxon>
        <taxon>Pseudomonadati</taxon>
        <taxon>Campylobacterota</taxon>
        <taxon>Epsilonproteobacteria</taxon>
        <taxon>Campylobacterales</taxon>
        <taxon>Helicobacteraceae</taxon>
        <taxon>Helicobacter</taxon>
    </lineage>
</organism>
<evidence type="ECO:0000313" key="1">
    <source>
        <dbReference type="EMBL" id="STP11155.1"/>
    </source>
</evidence>